<dbReference type="Pfam" id="PF00106">
    <property type="entry name" value="adh_short"/>
    <property type="match status" value="1"/>
</dbReference>
<dbReference type="EMBL" id="ML977146">
    <property type="protein sequence ID" value="KAF1988937.1"/>
    <property type="molecule type" value="Genomic_DNA"/>
</dbReference>
<keyword evidence="2" id="KW-0560">Oxidoreductase</keyword>
<evidence type="ECO:0000256" key="2">
    <source>
        <dbReference type="ARBA" id="ARBA00023002"/>
    </source>
</evidence>
<organism evidence="3 4">
    <name type="scientific">Aulographum hederae CBS 113979</name>
    <dbReference type="NCBI Taxonomy" id="1176131"/>
    <lineage>
        <taxon>Eukaryota</taxon>
        <taxon>Fungi</taxon>
        <taxon>Dikarya</taxon>
        <taxon>Ascomycota</taxon>
        <taxon>Pezizomycotina</taxon>
        <taxon>Dothideomycetes</taxon>
        <taxon>Pleosporomycetidae</taxon>
        <taxon>Aulographales</taxon>
        <taxon>Aulographaceae</taxon>
    </lineage>
</organism>
<dbReference type="PANTHER" id="PTHR24320:SF152">
    <property type="entry name" value="SHORT-CHAIN DEHYDROGENASE_REDUCTASE FAMILY PROTEIN"/>
    <property type="match status" value="1"/>
</dbReference>
<reference evidence="3" key="1">
    <citation type="journal article" date="2020" name="Stud. Mycol.">
        <title>101 Dothideomycetes genomes: a test case for predicting lifestyles and emergence of pathogens.</title>
        <authorList>
            <person name="Haridas S."/>
            <person name="Albert R."/>
            <person name="Binder M."/>
            <person name="Bloem J."/>
            <person name="Labutti K."/>
            <person name="Salamov A."/>
            <person name="Andreopoulos B."/>
            <person name="Baker S."/>
            <person name="Barry K."/>
            <person name="Bills G."/>
            <person name="Bluhm B."/>
            <person name="Cannon C."/>
            <person name="Castanera R."/>
            <person name="Culley D."/>
            <person name="Daum C."/>
            <person name="Ezra D."/>
            <person name="Gonzalez J."/>
            <person name="Henrissat B."/>
            <person name="Kuo A."/>
            <person name="Liang C."/>
            <person name="Lipzen A."/>
            <person name="Lutzoni F."/>
            <person name="Magnuson J."/>
            <person name="Mondo S."/>
            <person name="Nolan M."/>
            <person name="Ohm R."/>
            <person name="Pangilinan J."/>
            <person name="Park H.-J."/>
            <person name="Ramirez L."/>
            <person name="Alfaro M."/>
            <person name="Sun H."/>
            <person name="Tritt A."/>
            <person name="Yoshinaga Y."/>
            <person name="Zwiers L.-H."/>
            <person name="Turgeon B."/>
            <person name="Goodwin S."/>
            <person name="Spatafora J."/>
            <person name="Crous P."/>
            <person name="Grigoriev I."/>
        </authorList>
    </citation>
    <scope>NUCLEOTIDE SEQUENCE</scope>
    <source>
        <strain evidence="3">CBS 113979</strain>
    </source>
</reference>
<comment type="similarity">
    <text evidence="1">Belongs to the short-chain dehydrogenases/reductases (SDR) family.</text>
</comment>
<keyword evidence="4" id="KW-1185">Reference proteome</keyword>
<dbReference type="AlphaFoldDB" id="A0A6G1H7A4"/>
<dbReference type="PANTHER" id="PTHR24320">
    <property type="entry name" value="RETINOL DEHYDROGENASE"/>
    <property type="match status" value="1"/>
</dbReference>
<dbReference type="GO" id="GO:0016491">
    <property type="term" value="F:oxidoreductase activity"/>
    <property type="evidence" value="ECO:0007669"/>
    <property type="project" value="UniProtKB-KW"/>
</dbReference>
<dbReference type="InterPro" id="IPR002347">
    <property type="entry name" value="SDR_fam"/>
</dbReference>
<name>A0A6G1H7A4_9PEZI</name>
<proteinExistence type="inferred from homology"/>
<protein>
    <submittedName>
        <fullName evidence="3">NAD(P)-binding protein</fullName>
    </submittedName>
</protein>
<gene>
    <name evidence="3" type="ORF">K402DRAFT_391113</name>
</gene>
<dbReference type="Gene3D" id="3.40.50.720">
    <property type="entry name" value="NAD(P)-binding Rossmann-like Domain"/>
    <property type="match status" value="1"/>
</dbReference>
<evidence type="ECO:0000313" key="4">
    <source>
        <dbReference type="Proteomes" id="UP000800041"/>
    </source>
</evidence>
<accession>A0A6G1H7A4</accession>
<dbReference type="InterPro" id="IPR036291">
    <property type="entry name" value="NAD(P)-bd_dom_sf"/>
</dbReference>
<dbReference type="OrthoDB" id="542013at2759"/>
<sequence>MSLPYTSTILITGGTTGIGYETALHLARLQPTTEIIISSRNPGKNNDAAGTINKALSQSNVTFLPLDLSSKADIRRFCTSYSSSNPPRAPIKALIPNAGIQLQANETKLSVDGIELSFAITHVGHALLFYLLRPYLAPDARIVITSSGVHDVTKGWPLPVLPFSSGKEVAYATEKGGGLQRYSTSKLCNVLWTYALDRRIQDTATAGGKRWTVTAMCPGLMPGTAIMRDAPAPVRALNSTVGLYMIPLMRKMMKKENVHSPKESGMALAQLAVGDEFAGVSGKYLEGTREIKSSDDSYMRDKQDDLWNWTAEFVAENAAEAASFKSLS</sequence>
<evidence type="ECO:0000313" key="3">
    <source>
        <dbReference type="EMBL" id="KAF1988937.1"/>
    </source>
</evidence>
<dbReference type="Proteomes" id="UP000800041">
    <property type="component" value="Unassembled WGS sequence"/>
</dbReference>
<dbReference type="SUPFAM" id="SSF51735">
    <property type="entry name" value="NAD(P)-binding Rossmann-fold domains"/>
    <property type="match status" value="1"/>
</dbReference>
<evidence type="ECO:0000256" key="1">
    <source>
        <dbReference type="ARBA" id="ARBA00006484"/>
    </source>
</evidence>